<dbReference type="EMBL" id="CACVAT010000037">
    <property type="protein sequence ID" value="CAA6801805.1"/>
    <property type="molecule type" value="Genomic_DNA"/>
</dbReference>
<dbReference type="Pfam" id="PF01850">
    <property type="entry name" value="PIN"/>
    <property type="match status" value="1"/>
</dbReference>
<protein>
    <submittedName>
        <fullName evidence="2">Programmed cell death toxin MazF like</fullName>
    </submittedName>
</protein>
<evidence type="ECO:0000259" key="1">
    <source>
        <dbReference type="Pfam" id="PF01850"/>
    </source>
</evidence>
<name>A0A6S6SFP7_9GAMM</name>
<dbReference type="InterPro" id="IPR002716">
    <property type="entry name" value="PIN_dom"/>
</dbReference>
<reference evidence="2" key="1">
    <citation type="submission" date="2020-01" db="EMBL/GenBank/DDBJ databases">
        <authorList>
            <person name="Meier V. D."/>
            <person name="Meier V D."/>
        </authorList>
    </citation>
    <scope>NUCLEOTIDE SEQUENCE</scope>
    <source>
        <strain evidence="2">HLG_WM_MAG_09</strain>
    </source>
</reference>
<dbReference type="Gene3D" id="3.40.50.1010">
    <property type="entry name" value="5'-nuclease"/>
    <property type="match status" value="1"/>
</dbReference>
<dbReference type="CDD" id="cd18692">
    <property type="entry name" value="PIN_VapC-like"/>
    <property type="match status" value="1"/>
</dbReference>
<dbReference type="InterPro" id="IPR029060">
    <property type="entry name" value="PIN-like_dom_sf"/>
</dbReference>
<proteinExistence type="predicted"/>
<evidence type="ECO:0000313" key="2">
    <source>
        <dbReference type="EMBL" id="CAA6801805.1"/>
    </source>
</evidence>
<sequence>MSAKVFFDTNVLVYAYNDNEPAKKATAKALFQEHARQGNLVISTQVLQELYVTLTRVGKQKLSQEQAEIVVNHLSDLSLIQVDKNTIAAAMKRHQSKVFSFWDSLIVEAALTAGCEQLFSEDMQNGLKIGSLTISNPFAETVGK</sequence>
<dbReference type="SUPFAM" id="SSF88723">
    <property type="entry name" value="PIN domain-like"/>
    <property type="match status" value="1"/>
</dbReference>
<feature type="domain" description="PIN" evidence="1">
    <location>
        <begin position="5"/>
        <end position="122"/>
    </location>
</feature>
<organism evidence="2">
    <name type="scientific">uncultured Thiotrichaceae bacterium</name>
    <dbReference type="NCBI Taxonomy" id="298394"/>
    <lineage>
        <taxon>Bacteria</taxon>
        <taxon>Pseudomonadati</taxon>
        <taxon>Pseudomonadota</taxon>
        <taxon>Gammaproteobacteria</taxon>
        <taxon>Thiotrichales</taxon>
        <taxon>Thiotrichaceae</taxon>
        <taxon>environmental samples</taxon>
    </lineage>
</organism>
<gene>
    <name evidence="2" type="ORF">HELGO_WM28908</name>
</gene>
<accession>A0A6S6SFP7</accession>
<dbReference type="AlphaFoldDB" id="A0A6S6SFP7"/>